<gene>
    <name evidence="3" type="ordered locus">DICTH_1487</name>
</gene>
<dbReference type="KEGG" id="dth:DICTH_1487"/>
<evidence type="ECO:0000313" key="4">
    <source>
        <dbReference type="Proteomes" id="UP000001733"/>
    </source>
</evidence>
<evidence type="ECO:0000256" key="1">
    <source>
        <dbReference type="PIRSR" id="PIRSR613078-1"/>
    </source>
</evidence>
<dbReference type="SMART" id="SM00855">
    <property type="entry name" value="PGAM"/>
    <property type="match status" value="1"/>
</dbReference>
<dbReference type="InterPro" id="IPR050275">
    <property type="entry name" value="PGM_Phosphatase"/>
</dbReference>
<dbReference type="AlphaFoldDB" id="B5YFJ7"/>
<dbReference type="CDD" id="cd07067">
    <property type="entry name" value="HP_PGM_like"/>
    <property type="match status" value="1"/>
</dbReference>
<organism evidence="3 4">
    <name type="scientific">Dictyoglomus thermophilum (strain ATCC 35947 / DSM 3960 / H-6-12)</name>
    <dbReference type="NCBI Taxonomy" id="309799"/>
    <lineage>
        <taxon>Bacteria</taxon>
        <taxon>Pseudomonadati</taxon>
        <taxon>Dictyoglomota</taxon>
        <taxon>Dictyoglomia</taxon>
        <taxon>Dictyoglomales</taxon>
        <taxon>Dictyoglomaceae</taxon>
        <taxon>Dictyoglomus</taxon>
    </lineage>
</organism>
<dbReference type="InterPro" id="IPR001345">
    <property type="entry name" value="PG/BPGM_mutase_AS"/>
</dbReference>
<dbReference type="eggNOG" id="COG0406">
    <property type="taxonomic scope" value="Bacteria"/>
</dbReference>
<evidence type="ECO:0000313" key="3">
    <source>
        <dbReference type="EMBL" id="ACI19023.1"/>
    </source>
</evidence>
<name>B5YFJ7_DICT6</name>
<evidence type="ECO:0000256" key="2">
    <source>
        <dbReference type="PIRSR" id="PIRSR613078-2"/>
    </source>
</evidence>
<dbReference type="STRING" id="309799.DICTH_1487"/>
<dbReference type="GO" id="GO:0005737">
    <property type="term" value="C:cytoplasm"/>
    <property type="evidence" value="ECO:0007669"/>
    <property type="project" value="TreeGrafter"/>
</dbReference>
<feature type="binding site" evidence="2">
    <location>
        <position position="58"/>
    </location>
    <ligand>
        <name>substrate</name>
    </ligand>
</feature>
<dbReference type="Proteomes" id="UP000001733">
    <property type="component" value="Chromosome"/>
</dbReference>
<dbReference type="OrthoDB" id="9781415at2"/>
<dbReference type="InterPro" id="IPR029033">
    <property type="entry name" value="His_PPase_superfam"/>
</dbReference>
<dbReference type="GO" id="GO:0005524">
    <property type="term" value="F:ATP binding"/>
    <property type="evidence" value="ECO:0007669"/>
    <property type="project" value="InterPro"/>
</dbReference>
<protein>
    <submittedName>
        <fullName evidence="3">Phosphoglycerate mutase/fructose-2,6-bisphosphatase</fullName>
    </submittedName>
</protein>
<dbReference type="Gene3D" id="3.40.50.1240">
    <property type="entry name" value="Phosphoglycerate mutase-like"/>
    <property type="match status" value="1"/>
</dbReference>
<reference evidence="3 4" key="1">
    <citation type="journal article" date="2014" name="Genome Announc.">
        <title>Complete Genome Sequence of the Extreme Thermophile Dictyoglomus thermophilum H-6-12.</title>
        <authorList>
            <person name="Coil D.A."/>
            <person name="Badger J.H."/>
            <person name="Forberger H.C."/>
            <person name="Riggs F."/>
            <person name="Madupu R."/>
            <person name="Fedorova N."/>
            <person name="Ward N."/>
            <person name="Robb F.T."/>
            <person name="Eisen J.A."/>
        </authorList>
    </citation>
    <scope>NUCLEOTIDE SEQUENCE [LARGE SCALE GENOMIC DNA]</scope>
    <source>
        <strain evidence="4">ATCC 35947 / DSM 3960 / H-6-12</strain>
    </source>
</reference>
<proteinExistence type="predicted"/>
<dbReference type="InterPro" id="IPR003094">
    <property type="entry name" value="6Pfruct_kin"/>
</dbReference>
<dbReference type="PaxDb" id="309799-DICTH_1487"/>
<feature type="active site" description="Tele-phosphohistidine intermediate" evidence="1">
    <location>
        <position position="9"/>
    </location>
</feature>
<dbReference type="PRINTS" id="PR00991">
    <property type="entry name" value="6PFRUCTKNASE"/>
</dbReference>
<feature type="active site" description="Proton donor/acceptor" evidence="1">
    <location>
        <position position="82"/>
    </location>
</feature>
<dbReference type="PROSITE" id="PS00175">
    <property type="entry name" value="PG_MUTASE"/>
    <property type="match status" value="1"/>
</dbReference>
<dbReference type="EMBL" id="CP001146">
    <property type="protein sequence ID" value="ACI19023.1"/>
    <property type="molecule type" value="Genomic_DNA"/>
</dbReference>
<dbReference type="SUPFAM" id="SSF53254">
    <property type="entry name" value="Phosphoglycerate mutase-like"/>
    <property type="match status" value="1"/>
</dbReference>
<sequence length="206" mass="24385">MGEIYLIRHGETDWNKEAKFQGRTDIPLNSKGKNQAELLSKYLAKENFDYIYSSPLKRAIETAIPLSKKLNKEILIRENWIEFNFGEWEGLTVKEVHEKYPIERDLWLYHTEKGKIPKGESFKEAYERLSIEKKYILEHHKDHKIAIFTHGAIIRAALYVFLDLPHLGFGKITISSCSITHFKIKDNRFILVRLNYLYPDEIFSYF</sequence>
<dbReference type="InterPro" id="IPR013078">
    <property type="entry name" value="His_Pase_superF_clade-1"/>
</dbReference>
<keyword evidence="4" id="KW-1185">Reference proteome</keyword>
<dbReference type="GO" id="GO:0006003">
    <property type="term" value="P:fructose 2,6-bisphosphate metabolic process"/>
    <property type="evidence" value="ECO:0007669"/>
    <property type="project" value="InterPro"/>
</dbReference>
<dbReference type="Pfam" id="PF00300">
    <property type="entry name" value="His_Phos_1"/>
    <property type="match status" value="1"/>
</dbReference>
<dbReference type="RefSeq" id="WP_012547655.1">
    <property type="nucleotide sequence ID" value="NC_011297.1"/>
</dbReference>
<accession>B5YFJ7</accession>
<dbReference type="PANTHER" id="PTHR48100:SF59">
    <property type="entry name" value="ADENOSYLCOBALAMIN_ALPHA-RIBAZOLE PHOSPHATASE"/>
    <property type="match status" value="1"/>
</dbReference>
<dbReference type="GO" id="GO:0016791">
    <property type="term" value="F:phosphatase activity"/>
    <property type="evidence" value="ECO:0007669"/>
    <property type="project" value="TreeGrafter"/>
</dbReference>
<dbReference type="PIRSF" id="PIRSF000709">
    <property type="entry name" value="6PFK_2-Ptase"/>
    <property type="match status" value="1"/>
</dbReference>
<feature type="binding site" evidence="2">
    <location>
        <begin position="8"/>
        <end position="15"/>
    </location>
    <ligand>
        <name>substrate</name>
    </ligand>
</feature>
<dbReference type="PANTHER" id="PTHR48100">
    <property type="entry name" value="BROAD-SPECIFICITY PHOSPHATASE YOR283W-RELATED"/>
    <property type="match status" value="1"/>
</dbReference>
<dbReference type="HOGENOM" id="CLU_033323_8_4_0"/>